<evidence type="ECO:0008006" key="3">
    <source>
        <dbReference type="Google" id="ProtNLM"/>
    </source>
</evidence>
<dbReference type="Proteomes" id="UP001497516">
    <property type="component" value="Chromosome 4"/>
</dbReference>
<dbReference type="EMBL" id="OZ034817">
    <property type="protein sequence ID" value="CAL1381159.1"/>
    <property type="molecule type" value="Genomic_DNA"/>
</dbReference>
<protein>
    <recommendedName>
        <fullName evidence="3">Reverse transcriptase domain-containing protein</fullName>
    </recommendedName>
</protein>
<accession>A0AAV2E5Q9</accession>
<reference evidence="1 2" key="1">
    <citation type="submission" date="2024-04" db="EMBL/GenBank/DDBJ databases">
        <authorList>
            <person name="Fracassetti M."/>
        </authorList>
    </citation>
    <scope>NUCLEOTIDE SEQUENCE [LARGE SCALE GENOMIC DNA]</scope>
</reference>
<sequence length="134" mass="15598">MEKEVEVPAPTPQPVVKEYVPQLPFPTRFHKDCLEIEFAKFMAMLKQVNISAPFVEALSKMPKYAKFIKEFLTNKRKLGELSTVMLNEECSAIMQNNLPEKRKDLESFTIPCIMGSLLTRLYRHTRKWPSVTTY</sequence>
<gene>
    <name evidence="1" type="ORF">LTRI10_LOCUS22560</name>
</gene>
<evidence type="ECO:0000313" key="2">
    <source>
        <dbReference type="Proteomes" id="UP001497516"/>
    </source>
</evidence>
<evidence type="ECO:0000313" key="1">
    <source>
        <dbReference type="EMBL" id="CAL1381159.1"/>
    </source>
</evidence>
<dbReference type="AlphaFoldDB" id="A0AAV2E5Q9"/>
<name>A0AAV2E5Q9_9ROSI</name>
<keyword evidence="2" id="KW-1185">Reference proteome</keyword>
<proteinExistence type="predicted"/>
<organism evidence="1 2">
    <name type="scientific">Linum trigynum</name>
    <dbReference type="NCBI Taxonomy" id="586398"/>
    <lineage>
        <taxon>Eukaryota</taxon>
        <taxon>Viridiplantae</taxon>
        <taxon>Streptophyta</taxon>
        <taxon>Embryophyta</taxon>
        <taxon>Tracheophyta</taxon>
        <taxon>Spermatophyta</taxon>
        <taxon>Magnoliopsida</taxon>
        <taxon>eudicotyledons</taxon>
        <taxon>Gunneridae</taxon>
        <taxon>Pentapetalae</taxon>
        <taxon>rosids</taxon>
        <taxon>fabids</taxon>
        <taxon>Malpighiales</taxon>
        <taxon>Linaceae</taxon>
        <taxon>Linum</taxon>
    </lineage>
</organism>